<dbReference type="EMBL" id="CM023491">
    <property type="protein sequence ID" value="KAH6941727.1"/>
    <property type="molecule type" value="Genomic_DNA"/>
</dbReference>
<sequence>MNDRSQRVKSKSKKRRASKSSRKAELSTASSNVDEPTRSTPEKTAVSAGRPSDSEASTALSRKVGEMRQSPKSTASTASQAAVPYRQGARQSRATRARRPSKGKAVNLVATPVKEAQSVQLAEQGSLQPEGHVAVDVPLGRLDSAPRTEGEKPVVESLQTQPQELLRAQAVEVEPPPKVTAPSTHVETQTTERAQPATGPVARPLSETKADAKPKTQQFKHSEQQTADNVHTQTGTPPLTHLQGEPVPVLVDSATQYCLPTAIRPAHRNAAVDTGTDAPDDFWAVPSAQPELPFASAEYTSPPVRAAGAKATPVDGARKTDRKRFESTATVGVGRKSTAATTEAGIAATTEATVMLDVNPYVRYPLLTMNLLIWLMGLTMLLVGAYAYVDTWTQPDIPSYSTTYNVYRCVQRPISLRSTSN</sequence>
<evidence type="ECO:0000313" key="2">
    <source>
        <dbReference type="Proteomes" id="UP000821845"/>
    </source>
</evidence>
<organism evidence="1 2">
    <name type="scientific">Hyalomma asiaticum</name>
    <name type="common">Tick</name>
    <dbReference type="NCBI Taxonomy" id="266040"/>
    <lineage>
        <taxon>Eukaryota</taxon>
        <taxon>Metazoa</taxon>
        <taxon>Ecdysozoa</taxon>
        <taxon>Arthropoda</taxon>
        <taxon>Chelicerata</taxon>
        <taxon>Arachnida</taxon>
        <taxon>Acari</taxon>
        <taxon>Parasitiformes</taxon>
        <taxon>Ixodida</taxon>
        <taxon>Ixodoidea</taxon>
        <taxon>Ixodidae</taxon>
        <taxon>Hyalomminae</taxon>
        <taxon>Hyalomma</taxon>
    </lineage>
</organism>
<dbReference type="Proteomes" id="UP000821845">
    <property type="component" value="Chromosome 11"/>
</dbReference>
<reference evidence="1" key="1">
    <citation type="submission" date="2020-05" db="EMBL/GenBank/DDBJ databases">
        <title>Large-scale comparative analyses of tick genomes elucidate their genetic diversity and vector capacities.</title>
        <authorList>
            <person name="Jia N."/>
            <person name="Wang J."/>
            <person name="Shi W."/>
            <person name="Du L."/>
            <person name="Sun Y."/>
            <person name="Zhan W."/>
            <person name="Jiang J."/>
            <person name="Wang Q."/>
            <person name="Zhang B."/>
            <person name="Ji P."/>
            <person name="Sakyi L.B."/>
            <person name="Cui X."/>
            <person name="Yuan T."/>
            <person name="Jiang B."/>
            <person name="Yang W."/>
            <person name="Lam T.T.-Y."/>
            <person name="Chang Q."/>
            <person name="Ding S."/>
            <person name="Wang X."/>
            <person name="Zhu J."/>
            <person name="Ruan X."/>
            <person name="Zhao L."/>
            <person name="Wei J."/>
            <person name="Que T."/>
            <person name="Du C."/>
            <person name="Cheng J."/>
            <person name="Dai P."/>
            <person name="Han X."/>
            <person name="Huang E."/>
            <person name="Gao Y."/>
            <person name="Liu J."/>
            <person name="Shao H."/>
            <person name="Ye R."/>
            <person name="Li L."/>
            <person name="Wei W."/>
            <person name="Wang X."/>
            <person name="Wang C."/>
            <person name="Yang T."/>
            <person name="Huo Q."/>
            <person name="Li W."/>
            <person name="Guo W."/>
            <person name="Chen H."/>
            <person name="Zhou L."/>
            <person name="Ni X."/>
            <person name="Tian J."/>
            <person name="Zhou Y."/>
            <person name="Sheng Y."/>
            <person name="Liu T."/>
            <person name="Pan Y."/>
            <person name="Xia L."/>
            <person name="Li J."/>
            <person name="Zhao F."/>
            <person name="Cao W."/>
        </authorList>
    </citation>
    <scope>NUCLEOTIDE SEQUENCE</scope>
    <source>
        <strain evidence="1">Hyas-2018</strain>
    </source>
</reference>
<accession>A0ACB7T614</accession>
<protein>
    <submittedName>
        <fullName evidence="1">Uncharacterized protein</fullName>
    </submittedName>
</protein>
<name>A0ACB7T614_HYAAI</name>
<keyword evidence="2" id="KW-1185">Reference proteome</keyword>
<evidence type="ECO:0000313" key="1">
    <source>
        <dbReference type="EMBL" id="KAH6941727.1"/>
    </source>
</evidence>
<comment type="caution">
    <text evidence="1">The sequence shown here is derived from an EMBL/GenBank/DDBJ whole genome shotgun (WGS) entry which is preliminary data.</text>
</comment>
<proteinExistence type="predicted"/>
<gene>
    <name evidence="1" type="ORF">HPB50_022938</name>
</gene>